<gene>
    <name evidence="2" type="ORF">LOC62_05G007586</name>
</gene>
<evidence type="ECO:0000313" key="3">
    <source>
        <dbReference type="Proteomes" id="UP000827549"/>
    </source>
</evidence>
<feature type="region of interest" description="Disordered" evidence="1">
    <location>
        <begin position="1"/>
        <end position="28"/>
    </location>
</feature>
<proteinExistence type="predicted"/>
<protein>
    <submittedName>
        <fullName evidence="2">Uncharacterized protein</fullName>
    </submittedName>
</protein>
<evidence type="ECO:0000256" key="1">
    <source>
        <dbReference type="SAM" id="MobiDB-lite"/>
    </source>
</evidence>
<name>A0AAF0YC67_9TREE</name>
<keyword evidence="3" id="KW-1185">Reference proteome</keyword>
<dbReference type="GeneID" id="87810758"/>
<feature type="compositionally biased region" description="Low complexity" evidence="1">
    <location>
        <begin position="139"/>
        <end position="150"/>
    </location>
</feature>
<reference evidence="2" key="1">
    <citation type="submission" date="2023-10" db="EMBL/GenBank/DDBJ databases">
        <authorList>
            <person name="Noh H."/>
        </authorList>
    </citation>
    <scope>NUCLEOTIDE SEQUENCE</scope>
    <source>
        <strain evidence="2">DUCC4014</strain>
    </source>
</reference>
<dbReference type="AlphaFoldDB" id="A0AAF0YC67"/>
<accession>A0AAF0YC67</accession>
<feature type="region of interest" description="Disordered" evidence="1">
    <location>
        <begin position="132"/>
        <end position="156"/>
    </location>
</feature>
<organism evidence="2 3">
    <name type="scientific">Vanrija pseudolonga</name>
    <dbReference type="NCBI Taxonomy" id="143232"/>
    <lineage>
        <taxon>Eukaryota</taxon>
        <taxon>Fungi</taxon>
        <taxon>Dikarya</taxon>
        <taxon>Basidiomycota</taxon>
        <taxon>Agaricomycotina</taxon>
        <taxon>Tremellomycetes</taxon>
        <taxon>Trichosporonales</taxon>
        <taxon>Trichosporonaceae</taxon>
        <taxon>Vanrija</taxon>
    </lineage>
</organism>
<sequence>MPRPGANPPEFTSAHFPRAAWPEQLTPALTAGRDASQAWAAARDSGKWDGIDTPTFTLAVLDKVLEIEDSARADESAQPASQAPSSEAVIQFVYNKAVAALPRSHRYTQAPAFEKVHAAVLAALDGPEGGKLKIDASRRSASATSADASSPIGSDE</sequence>
<evidence type="ECO:0000313" key="2">
    <source>
        <dbReference type="EMBL" id="WOO84063.1"/>
    </source>
</evidence>
<dbReference type="EMBL" id="CP086718">
    <property type="protein sequence ID" value="WOO84063.1"/>
    <property type="molecule type" value="Genomic_DNA"/>
</dbReference>
<dbReference type="RefSeq" id="XP_062630089.1">
    <property type="nucleotide sequence ID" value="XM_062774105.1"/>
</dbReference>
<dbReference type="Proteomes" id="UP000827549">
    <property type="component" value="Chromosome 5"/>
</dbReference>